<evidence type="ECO:0000313" key="6">
    <source>
        <dbReference type="EMBL" id="MBR0560385.1"/>
    </source>
</evidence>
<keyword evidence="1" id="KW-0805">Transcription regulation</keyword>
<reference evidence="6 7" key="1">
    <citation type="submission" date="2021-04" db="EMBL/GenBank/DDBJ databases">
        <title>The complete genome sequence of Neokomagataea sp. TBRC 2177.</title>
        <authorList>
            <person name="Charoenyingcharoen P."/>
            <person name="Yukphan P."/>
        </authorList>
    </citation>
    <scope>NUCLEOTIDE SEQUENCE [LARGE SCALE GENOMIC DNA]</scope>
    <source>
        <strain evidence="6 7">TBRC 2177</strain>
    </source>
</reference>
<dbReference type="Pfam" id="PF13412">
    <property type="entry name" value="HTH_24"/>
    <property type="match status" value="1"/>
</dbReference>
<keyword evidence="7" id="KW-1185">Reference proteome</keyword>
<protein>
    <submittedName>
        <fullName evidence="6">Lrp/AsnC ligand binding domain-containing protein</fullName>
    </submittedName>
</protein>
<evidence type="ECO:0000259" key="5">
    <source>
        <dbReference type="PROSITE" id="PS50956"/>
    </source>
</evidence>
<dbReference type="InterPro" id="IPR036388">
    <property type="entry name" value="WH-like_DNA-bd_sf"/>
</dbReference>
<keyword evidence="3" id="KW-0010">Activator</keyword>
<dbReference type="InterPro" id="IPR000485">
    <property type="entry name" value="AsnC-type_HTH_dom"/>
</dbReference>
<dbReference type="PANTHER" id="PTHR30154:SF0">
    <property type="entry name" value="LEUCINE-RESPONSIVE REGULATORY PROTEIN"/>
    <property type="match status" value="1"/>
</dbReference>
<dbReference type="RefSeq" id="WP_211682742.1">
    <property type="nucleotide sequence ID" value="NZ_JAGRQH010000008.1"/>
</dbReference>
<comment type="caution">
    <text evidence="6">The sequence shown here is derived from an EMBL/GenBank/DDBJ whole genome shotgun (WGS) entry which is preliminary data.</text>
</comment>
<proteinExistence type="predicted"/>
<dbReference type="InterPro" id="IPR019887">
    <property type="entry name" value="Tscrpt_reg_AsnC/Lrp_C"/>
</dbReference>
<dbReference type="InterPro" id="IPR036390">
    <property type="entry name" value="WH_DNA-bd_sf"/>
</dbReference>
<dbReference type="CDD" id="cd00090">
    <property type="entry name" value="HTH_ARSR"/>
    <property type="match status" value="1"/>
</dbReference>
<evidence type="ECO:0000256" key="4">
    <source>
        <dbReference type="ARBA" id="ARBA00023163"/>
    </source>
</evidence>
<feature type="domain" description="HTH asnC-type" evidence="5">
    <location>
        <begin position="1"/>
        <end position="62"/>
    </location>
</feature>
<evidence type="ECO:0000256" key="2">
    <source>
        <dbReference type="ARBA" id="ARBA00023125"/>
    </source>
</evidence>
<dbReference type="Gene3D" id="1.10.10.10">
    <property type="entry name" value="Winged helix-like DNA-binding domain superfamily/Winged helix DNA-binding domain"/>
    <property type="match status" value="1"/>
</dbReference>
<dbReference type="PROSITE" id="PS50956">
    <property type="entry name" value="HTH_ASNC_2"/>
    <property type="match status" value="1"/>
</dbReference>
<dbReference type="PANTHER" id="PTHR30154">
    <property type="entry name" value="LEUCINE-RESPONSIVE REGULATORY PROTEIN"/>
    <property type="match status" value="1"/>
</dbReference>
<dbReference type="InterPro" id="IPR011991">
    <property type="entry name" value="ArsR-like_HTH"/>
</dbReference>
<dbReference type="Gene3D" id="3.30.70.920">
    <property type="match status" value="1"/>
</dbReference>
<dbReference type="SMART" id="SM00344">
    <property type="entry name" value="HTH_ASNC"/>
    <property type="match status" value="1"/>
</dbReference>
<dbReference type="InterPro" id="IPR019888">
    <property type="entry name" value="Tscrpt_reg_AsnC-like"/>
</dbReference>
<evidence type="ECO:0000313" key="7">
    <source>
        <dbReference type="Proteomes" id="UP000677812"/>
    </source>
</evidence>
<dbReference type="SUPFAM" id="SSF46785">
    <property type="entry name" value="Winged helix' DNA-binding domain"/>
    <property type="match status" value="1"/>
</dbReference>
<dbReference type="EMBL" id="JAGRQH010000008">
    <property type="protein sequence ID" value="MBR0560385.1"/>
    <property type="molecule type" value="Genomic_DNA"/>
</dbReference>
<sequence>MDETDRRILSFLQKDGRMTNLELSKQVHLSPAATLERVKKLEKKGVIRGYMAQLDPVALNLGLVVFVQVTLEHSGPDIFDTFSKMVRGIPQITECYMVAGGFDYMIKARVKDMNGYRNFLGRTLTRLPGVRQTHTYAVMEEVKSDPKLPV</sequence>
<evidence type="ECO:0000256" key="3">
    <source>
        <dbReference type="ARBA" id="ARBA00023159"/>
    </source>
</evidence>
<dbReference type="Proteomes" id="UP000677812">
    <property type="component" value="Unassembled WGS sequence"/>
</dbReference>
<evidence type="ECO:0000256" key="1">
    <source>
        <dbReference type="ARBA" id="ARBA00023015"/>
    </source>
</evidence>
<gene>
    <name evidence="6" type="ORF">KB213_10015</name>
</gene>
<accession>A0ABS5E903</accession>
<keyword evidence="2" id="KW-0238">DNA-binding</keyword>
<dbReference type="PRINTS" id="PR00033">
    <property type="entry name" value="HTHASNC"/>
</dbReference>
<dbReference type="InterPro" id="IPR011008">
    <property type="entry name" value="Dimeric_a/b-barrel"/>
</dbReference>
<dbReference type="Pfam" id="PF01037">
    <property type="entry name" value="AsnC_trans_reg"/>
    <property type="match status" value="1"/>
</dbReference>
<dbReference type="SUPFAM" id="SSF54909">
    <property type="entry name" value="Dimeric alpha+beta barrel"/>
    <property type="match status" value="1"/>
</dbReference>
<organism evidence="6 7">
    <name type="scientific">Neokomagataea anthophila</name>
    <dbReference type="NCBI Taxonomy" id="2826925"/>
    <lineage>
        <taxon>Bacteria</taxon>
        <taxon>Pseudomonadati</taxon>
        <taxon>Pseudomonadota</taxon>
        <taxon>Alphaproteobacteria</taxon>
        <taxon>Acetobacterales</taxon>
        <taxon>Acetobacteraceae</taxon>
        <taxon>Neokomagataea</taxon>
    </lineage>
</organism>
<keyword evidence="4" id="KW-0804">Transcription</keyword>
<name>A0ABS5E903_9PROT</name>